<gene>
    <name evidence="5" type="ORF">E4663_08125</name>
</gene>
<comment type="caution">
    <text evidence="5">The sequence shown here is derived from an EMBL/GenBank/DDBJ whole genome shotgun (WGS) entry which is preliminary data.</text>
</comment>
<evidence type="ECO:0000256" key="1">
    <source>
        <dbReference type="ARBA" id="ARBA00008361"/>
    </source>
</evidence>
<reference evidence="5 6" key="1">
    <citation type="journal article" date="2003" name="Int. J. Syst. Evol. Microbiol.">
        <title>Halobacillus salinus sp. nov., isolated from a salt lake on the coast of the East Sea in Korea.</title>
        <authorList>
            <person name="Yoon J.H."/>
            <person name="Kang K.H."/>
            <person name="Park Y.H."/>
        </authorList>
    </citation>
    <scope>NUCLEOTIDE SEQUENCE [LARGE SCALE GENOMIC DNA]</scope>
    <source>
        <strain evidence="5 6">HSL-3</strain>
    </source>
</reference>
<dbReference type="InterPro" id="IPR029063">
    <property type="entry name" value="SAM-dependent_MTases_sf"/>
</dbReference>
<evidence type="ECO:0000313" key="5">
    <source>
        <dbReference type="EMBL" id="TGB04948.1"/>
    </source>
</evidence>
<dbReference type="AlphaFoldDB" id="A0A4Z0H3G5"/>
<evidence type="ECO:0000313" key="6">
    <source>
        <dbReference type="Proteomes" id="UP000297982"/>
    </source>
</evidence>
<dbReference type="Pfam" id="PF08241">
    <property type="entry name" value="Methyltransf_11"/>
    <property type="match status" value="1"/>
</dbReference>
<sequence length="260" mass="29656">MAMDFHDPRNKGSYRTRVADQSWRETVSSIISFPVEKAADIGCGGGIYTKALAELGSRVVYGIDQSEVSLSDGEKTCRELSQVFFQKGEAYSTGLEENSFDLVLERALVHHLDDLGQCFTEVERVLKPGGVVLVQDRTPDDCFLPGSDTHLRGHIFECFPLLKEVEKQRRYTSEQVIRALHDAGLSRVREVTLWEMRRTYSGKEELRQDLSGRIGRSILHELDDDELQYLVDYIDQQLDDGPLVEKDRWTIWIAEKGDKI</sequence>
<dbReference type="GO" id="GO:0008757">
    <property type="term" value="F:S-adenosylmethionine-dependent methyltransferase activity"/>
    <property type="evidence" value="ECO:0007669"/>
    <property type="project" value="InterPro"/>
</dbReference>
<dbReference type="EMBL" id="SRJC01000001">
    <property type="protein sequence ID" value="TGB04948.1"/>
    <property type="molecule type" value="Genomic_DNA"/>
</dbReference>
<evidence type="ECO:0000256" key="2">
    <source>
        <dbReference type="ARBA" id="ARBA00022603"/>
    </source>
</evidence>
<comment type="similarity">
    <text evidence="1">Belongs to the methyltransferase superfamily.</text>
</comment>
<keyword evidence="6" id="KW-1185">Reference proteome</keyword>
<keyword evidence="2 5" id="KW-0489">Methyltransferase</keyword>
<dbReference type="GO" id="GO:0032259">
    <property type="term" value="P:methylation"/>
    <property type="evidence" value="ECO:0007669"/>
    <property type="project" value="UniProtKB-KW"/>
</dbReference>
<dbReference type="SUPFAM" id="SSF53335">
    <property type="entry name" value="S-adenosyl-L-methionine-dependent methyltransferases"/>
    <property type="match status" value="1"/>
</dbReference>
<evidence type="ECO:0000256" key="3">
    <source>
        <dbReference type="ARBA" id="ARBA00022679"/>
    </source>
</evidence>
<dbReference type="PANTHER" id="PTHR44942">
    <property type="entry name" value="METHYLTRANSF_11 DOMAIN-CONTAINING PROTEIN"/>
    <property type="match status" value="1"/>
</dbReference>
<dbReference type="InterPro" id="IPR013216">
    <property type="entry name" value="Methyltransf_11"/>
</dbReference>
<evidence type="ECO:0000259" key="4">
    <source>
        <dbReference type="Pfam" id="PF08241"/>
    </source>
</evidence>
<keyword evidence="3 5" id="KW-0808">Transferase</keyword>
<dbReference type="Proteomes" id="UP000297982">
    <property type="component" value="Unassembled WGS sequence"/>
</dbReference>
<feature type="domain" description="Methyltransferase type 11" evidence="4">
    <location>
        <begin position="40"/>
        <end position="133"/>
    </location>
</feature>
<dbReference type="RefSeq" id="WP_135327220.1">
    <property type="nucleotide sequence ID" value="NZ_SRJC01000001.1"/>
</dbReference>
<organism evidence="5 6">
    <name type="scientific">Halobacillus salinus</name>
    <dbReference type="NCBI Taxonomy" id="192814"/>
    <lineage>
        <taxon>Bacteria</taxon>
        <taxon>Bacillati</taxon>
        <taxon>Bacillota</taxon>
        <taxon>Bacilli</taxon>
        <taxon>Bacillales</taxon>
        <taxon>Bacillaceae</taxon>
        <taxon>Halobacillus</taxon>
    </lineage>
</organism>
<name>A0A4Z0H3G5_9BACI</name>
<dbReference type="Gene3D" id="3.40.50.150">
    <property type="entry name" value="Vaccinia Virus protein VP39"/>
    <property type="match status" value="1"/>
</dbReference>
<protein>
    <submittedName>
        <fullName evidence="5">Class I SAM-dependent methyltransferase</fullName>
    </submittedName>
</protein>
<dbReference type="CDD" id="cd02440">
    <property type="entry name" value="AdoMet_MTases"/>
    <property type="match status" value="1"/>
</dbReference>
<proteinExistence type="inferred from homology"/>
<dbReference type="InterPro" id="IPR051052">
    <property type="entry name" value="Diverse_substrate_MTase"/>
</dbReference>
<dbReference type="STRING" id="192814.GCA_900166575_01966"/>
<dbReference type="PANTHER" id="PTHR44942:SF4">
    <property type="entry name" value="METHYLTRANSFERASE TYPE 11 DOMAIN-CONTAINING PROTEIN"/>
    <property type="match status" value="1"/>
</dbReference>
<accession>A0A4Z0H3G5</accession>